<accession>A0A918KYZ1</accession>
<protein>
    <submittedName>
        <fullName evidence="1">Uncharacterized protein</fullName>
    </submittedName>
</protein>
<evidence type="ECO:0000313" key="2">
    <source>
        <dbReference type="Proteomes" id="UP000658320"/>
    </source>
</evidence>
<evidence type="ECO:0000313" key="1">
    <source>
        <dbReference type="EMBL" id="GGR52024.1"/>
    </source>
</evidence>
<name>A0A918KYZ1_9ACTN</name>
<gene>
    <name evidence="1" type="ORF">GCM10010251_81370</name>
</gene>
<reference evidence="1" key="2">
    <citation type="submission" date="2020-09" db="EMBL/GenBank/DDBJ databases">
        <authorList>
            <person name="Sun Q."/>
            <person name="Ohkuma M."/>
        </authorList>
    </citation>
    <scope>NUCLEOTIDE SEQUENCE</scope>
    <source>
        <strain evidence="1">JCM 4346</strain>
    </source>
</reference>
<comment type="caution">
    <text evidence="1">The sequence shown here is derived from an EMBL/GenBank/DDBJ whole genome shotgun (WGS) entry which is preliminary data.</text>
</comment>
<dbReference type="Proteomes" id="UP000658320">
    <property type="component" value="Unassembled WGS sequence"/>
</dbReference>
<proteinExistence type="predicted"/>
<reference evidence="1" key="1">
    <citation type="journal article" date="2014" name="Int. J. Syst. Evol. Microbiol.">
        <title>Complete genome sequence of Corynebacterium casei LMG S-19264T (=DSM 44701T), isolated from a smear-ripened cheese.</title>
        <authorList>
            <consortium name="US DOE Joint Genome Institute (JGI-PGF)"/>
            <person name="Walter F."/>
            <person name="Albersmeier A."/>
            <person name="Kalinowski J."/>
            <person name="Ruckert C."/>
        </authorList>
    </citation>
    <scope>NUCLEOTIDE SEQUENCE</scope>
    <source>
        <strain evidence="1">JCM 4346</strain>
    </source>
</reference>
<sequence>MPGHSPELNPAELLNADIKRHVYGSRAPSADDFVHEARHFLRRRQRQIHIVRSYFHARHVGYTIA</sequence>
<dbReference type="EMBL" id="BMSX01000027">
    <property type="protein sequence ID" value="GGR52024.1"/>
    <property type="molecule type" value="Genomic_DNA"/>
</dbReference>
<dbReference type="AlphaFoldDB" id="A0A918KYZ1"/>
<organism evidence="1 2">
    <name type="scientific">Streptomyces aurantiogriseus</name>
    <dbReference type="NCBI Taxonomy" id="66870"/>
    <lineage>
        <taxon>Bacteria</taxon>
        <taxon>Bacillati</taxon>
        <taxon>Actinomycetota</taxon>
        <taxon>Actinomycetes</taxon>
        <taxon>Kitasatosporales</taxon>
        <taxon>Streptomycetaceae</taxon>
        <taxon>Streptomyces</taxon>
    </lineage>
</organism>
<keyword evidence="2" id="KW-1185">Reference proteome</keyword>